<dbReference type="InterPro" id="IPR029071">
    <property type="entry name" value="Ubiquitin-like_domsf"/>
</dbReference>
<dbReference type="PROSITE" id="PS50053">
    <property type="entry name" value="UBIQUITIN_2"/>
    <property type="match status" value="1"/>
</dbReference>
<organism evidence="3 4">
    <name type="scientific">Leersia perrieri</name>
    <dbReference type="NCBI Taxonomy" id="77586"/>
    <lineage>
        <taxon>Eukaryota</taxon>
        <taxon>Viridiplantae</taxon>
        <taxon>Streptophyta</taxon>
        <taxon>Embryophyta</taxon>
        <taxon>Tracheophyta</taxon>
        <taxon>Spermatophyta</taxon>
        <taxon>Magnoliopsida</taxon>
        <taxon>Liliopsida</taxon>
        <taxon>Poales</taxon>
        <taxon>Poaceae</taxon>
        <taxon>BOP clade</taxon>
        <taxon>Oryzoideae</taxon>
        <taxon>Oryzeae</taxon>
        <taxon>Oryzinae</taxon>
        <taxon>Leersia</taxon>
    </lineage>
</organism>
<feature type="region of interest" description="Disordered" evidence="1">
    <location>
        <begin position="265"/>
        <end position="301"/>
    </location>
</feature>
<reference evidence="3" key="3">
    <citation type="submission" date="2015-04" db="UniProtKB">
        <authorList>
            <consortium name="EnsemblPlants"/>
        </authorList>
    </citation>
    <scope>IDENTIFICATION</scope>
</reference>
<evidence type="ECO:0000313" key="4">
    <source>
        <dbReference type="Proteomes" id="UP000032180"/>
    </source>
</evidence>
<sequence>MVPTDDEQHELVVMYYERQVDGEKTPADYEMEDGDQLRLVPASNRTKFVTVNLLNLEGVKGEHTLRRTDKLHAGFDGFVVNDGAFKSGGGCVFIYQGRRVQGSHTPDDLELEDGSTIHVKVKKDNGKTPATKPAGELYIKLKVQDTHGRSVSLTMRRTGQLQVLIDFYYARAGDRVPRGTGRFLYDGRRLRGSQTGRRVRGRGPAASGGGARTRRPHAASDGGAGCCGQREHDRSVFGGGAGTAAGGSAATSGVGAGRCVQRVRRHSANQHSVEAQGVAAGGRAAAGRHWVKKGRKHEEEE</sequence>
<feature type="domain" description="Ubiquitin-like" evidence="2">
    <location>
        <begin position="93"/>
        <end position="126"/>
    </location>
</feature>
<protein>
    <recommendedName>
        <fullName evidence="2">Ubiquitin-like domain-containing protein</fullName>
    </recommendedName>
</protein>
<reference evidence="4" key="2">
    <citation type="submission" date="2013-12" db="EMBL/GenBank/DDBJ databases">
        <authorList>
            <person name="Yu Y."/>
            <person name="Lee S."/>
            <person name="de Baynast K."/>
            <person name="Wissotski M."/>
            <person name="Liu L."/>
            <person name="Talag J."/>
            <person name="Goicoechea J."/>
            <person name="Angelova A."/>
            <person name="Jetty R."/>
            <person name="Kudrna D."/>
            <person name="Golser W."/>
            <person name="Rivera L."/>
            <person name="Zhang J."/>
            <person name="Wing R."/>
        </authorList>
    </citation>
    <scope>NUCLEOTIDE SEQUENCE</scope>
</reference>
<name>A0A0D9X0N7_9ORYZ</name>
<feature type="compositionally biased region" description="Low complexity" evidence="1">
    <location>
        <begin position="275"/>
        <end position="287"/>
    </location>
</feature>
<dbReference type="PANTHER" id="PTHR10562">
    <property type="entry name" value="SMALL UBIQUITIN-RELATED MODIFIER"/>
    <property type="match status" value="1"/>
</dbReference>
<evidence type="ECO:0000259" key="2">
    <source>
        <dbReference type="PROSITE" id="PS50053"/>
    </source>
</evidence>
<keyword evidence="4" id="KW-1185">Reference proteome</keyword>
<dbReference type="Gene3D" id="3.10.20.90">
    <property type="entry name" value="Phosphatidylinositol 3-kinase Catalytic Subunit, Chain A, domain 1"/>
    <property type="match status" value="3"/>
</dbReference>
<proteinExistence type="predicted"/>
<dbReference type="InterPro" id="IPR000626">
    <property type="entry name" value="Ubiquitin-like_dom"/>
</dbReference>
<feature type="region of interest" description="Disordered" evidence="1">
    <location>
        <begin position="193"/>
        <end position="227"/>
    </location>
</feature>
<dbReference type="HOGENOM" id="CLU_925473_0_0_1"/>
<reference evidence="3 4" key="1">
    <citation type="submission" date="2012-08" db="EMBL/GenBank/DDBJ databases">
        <title>Oryza genome evolution.</title>
        <authorList>
            <person name="Wing R.A."/>
        </authorList>
    </citation>
    <scope>NUCLEOTIDE SEQUENCE</scope>
</reference>
<accession>A0A0D9X0N7</accession>
<dbReference type="Proteomes" id="UP000032180">
    <property type="component" value="Chromosome 7"/>
</dbReference>
<dbReference type="Gramene" id="LPERR07G17000.2">
    <property type="protein sequence ID" value="LPERR07G17000.2"/>
    <property type="gene ID" value="LPERR07G17000"/>
</dbReference>
<evidence type="ECO:0000313" key="3">
    <source>
        <dbReference type="EnsemblPlants" id="LPERR07G17000.2"/>
    </source>
</evidence>
<dbReference type="SUPFAM" id="SSF54236">
    <property type="entry name" value="Ubiquitin-like"/>
    <property type="match status" value="2"/>
</dbReference>
<dbReference type="CDD" id="cd01763">
    <property type="entry name" value="Ubl_SUMO_like"/>
    <property type="match status" value="1"/>
</dbReference>
<evidence type="ECO:0000256" key="1">
    <source>
        <dbReference type="SAM" id="MobiDB-lite"/>
    </source>
</evidence>
<dbReference type="EnsemblPlants" id="LPERR07G17000.2">
    <property type="protein sequence ID" value="LPERR07G17000.2"/>
    <property type="gene ID" value="LPERR07G17000"/>
</dbReference>
<dbReference type="AlphaFoldDB" id="A0A0D9X0N7"/>